<dbReference type="InterPro" id="IPR015411">
    <property type="entry name" value="Rep_factor_Mcm10_C"/>
</dbReference>
<evidence type="ECO:0000256" key="6">
    <source>
        <dbReference type="ARBA" id="ARBA00022763"/>
    </source>
</evidence>
<dbReference type="GO" id="GO:0006974">
    <property type="term" value="P:DNA damage response"/>
    <property type="evidence" value="ECO:0007669"/>
    <property type="project" value="UniProtKB-KW"/>
</dbReference>
<sequence length="729" mass="81274">MKEQMERLQQQLEASQKVSVPSASSAKTSGKNSPSVTPVRPKPAPTQQPASKLSQARPATNTQKTPAGKENSDANSLCSAQAHCTVSNLLSVRLHLWLGSVCLLRKPRVSSSEMDRKMADRRLIRLSQLPERMAREKLEDSDWVTFAVLVNKATPQSNSSGKTFSIWKLNDLHNLEVFVSLFLFGEVHKEHWKTETGTVVGLLNPNPMKQKEGYDGVSLTVDHPQKVLLMGEAQDYGICKGVKRNGEPCSQIVNMYECPYCQYHVKAQYKKMSSKRAELQSSFSGRAPSKVMGKGKAGGLRERICQDGFYYGGVSSAACAASLTASKPNKPTQKTLDKLFVRGEIDEQRQKGVPYFNCFCLCVFVAMQSGEVAGCSDEFKSLMSVPTPGALQLKKHLTQGSQSVSKETSGAPLQSISASDLLKQQKRKQRELLESRRKRVEEVQRRSLQNSGGATGQDCLMSPKAASEVPTASQSPAAPHTPTLGRGFSKGDDILFFDASPPPAPSPSTLNLSAAKLAALKKLRAKDTGLVKEDPNAVKRKRSDSSEINARVERNRTSPTSANEEEEPVQKKKREQLDYVQSEEFQKILKAKSRHGIILQAAEYQLQERYFNVLVKKEQMEEKMRNIREMKCRAVTCKKCSYTYFKPADRCVEENHDLRWHEAMKRFFKCPCGQRAIALDRLPHKHCSNCGLFKWERDGMLKEKTGPKLGGELLLPRGEEHAKFLNSMK</sequence>
<keyword evidence="4" id="KW-0235">DNA replication</keyword>
<dbReference type="InterPro" id="IPR056791">
    <property type="entry name" value="Znf_Mcm10_C"/>
</dbReference>
<dbReference type="Pfam" id="PF24863">
    <property type="entry name" value="zf-CCCH_Mcm10"/>
    <property type="match status" value="1"/>
</dbReference>
<evidence type="ECO:0000256" key="3">
    <source>
        <dbReference type="ARBA" id="ARBA00017770"/>
    </source>
</evidence>
<keyword evidence="7" id="KW-0863">Zinc-finger</keyword>
<evidence type="ECO:0000313" key="14">
    <source>
        <dbReference type="Ensembl" id="ENSACLP00000046609.1"/>
    </source>
</evidence>
<reference evidence="14" key="2">
    <citation type="submission" date="2025-08" db="UniProtKB">
        <authorList>
            <consortium name="Ensembl"/>
        </authorList>
    </citation>
    <scope>IDENTIFICATION</scope>
</reference>
<reference evidence="14" key="3">
    <citation type="submission" date="2025-09" db="UniProtKB">
        <authorList>
            <consortium name="Ensembl"/>
        </authorList>
    </citation>
    <scope>IDENTIFICATION</scope>
</reference>
<keyword evidence="5" id="KW-0479">Metal-binding</keyword>
<evidence type="ECO:0000256" key="2">
    <source>
        <dbReference type="ARBA" id="ARBA00009679"/>
    </source>
</evidence>
<dbReference type="SMART" id="SM01280">
    <property type="entry name" value="Mcm10"/>
    <property type="match status" value="1"/>
</dbReference>
<dbReference type="InterPro" id="IPR055065">
    <property type="entry name" value="OB_MCM10"/>
</dbReference>
<keyword evidence="10" id="KW-0238">DNA-binding</keyword>
<dbReference type="GeneTree" id="ENSGT00390000007134"/>
<evidence type="ECO:0000256" key="7">
    <source>
        <dbReference type="ARBA" id="ARBA00022771"/>
    </source>
</evidence>
<dbReference type="Pfam" id="PF09329">
    <property type="entry name" value="zf-primase"/>
    <property type="match status" value="1"/>
</dbReference>
<organism evidence="14 15">
    <name type="scientific">Astatotilapia calliptera</name>
    <name type="common">Eastern happy</name>
    <name type="synonym">Chromis callipterus</name>
    <dbReference type="NCBI Taxonomy" id="8154"/>
    <lineage>
        <taxon>Eukaryota</taxon>
        <taxon>Metazoa</taxon>
        <taxon>Chordata</taxon>
        <taxon>Craniata</taxon>
        <taxon>Vertebrata</taxon>
        <taxon>Euteleostomi</taxon>
        <taxon>Actinopterygii</taxon>
        <taxon>Neopterygii</taxon>
        <taxon>Teleostei</taxon>
        <taxon>Neoteleostei</taxon>
        <taxon>Acanthomorphata</taxon>
        <taxon>Ovalentaria</taxon>
        <taxon>Cichlomorphae</taxon>
        <taxon>Cichliformes</taxon>
        <taxon>Cichlidae</taxon>
        <taxon>African cichlids</taxon>
        <taxon>Pseudocrenilabrinae</taxon>
        <taxon>Haplochromini</taxon>
        <taxon>Astatotilapia</taxon>
    </lineage>
</organism>
<dbReference type="GO" id="GO:0043596">
    <property type="term" value="C:nuclear replication fork"/>
    <property type="evidence" value="ECO:0007669"/>
    <property type="project" value="TreeGrafter"/>
</dbReference>
<feature type="compositionally biased region" description="Polar residues" evidence="12">
    <location>
        <begin position="7"/>
        <end position="36"/>
    </location>
</feature>
<keyword evidence="15" id="KW-1185">Reference proteome</keyword>
<evidence type="ECO:0000313" key="15">
    <source>
        <dbReference type="Proteomes" id="UP000265100"/>
    </source>
</evidence>
<keyword evidence="9" id="KW-0175">Coiled coil</keyword>
<dbReference type="Pfam" id="PF22379">
    <property type="entry name" value="OB_MCM10"/>
    <property type="match status" value="1"/>
</dbReference>
<dbReference type="Pfam" id="PF09332">
    <property type="entry name" value="Mcm10"/>
    <property type="match status" value="1"/>
</dbReference>
<evidence type="ECO:0000256" key="1">
    <source>
        <dbReference type="ARBA" id="ARBA00004123"/>
    </source>
</evidence>
<evidence type="ECO:0000256" key="12">
    <source>
        <dbReference type="SAM" id="MobiDB-lite"/>
    </source>
</evidence>
<proteinExistence type="inferred from homology"/>
<feature type="domain" description="Replication factor Mcm10 C-terminal" evidence="13">
    <location>
        <begin position="383"/>
        <end position="727"/>
    </location>
</feature>
<gene>
    <name evidence="14" type="primary">MCM10</name>
</gene>
<protein>
    <recommendedName>
        <fullName evidence="3">Protein MCM10 homolog</fullName>
    </recommendedName>
</protein>
<name>A0AAX7SPY3_ASTCA</name>
<dbReference type="GO" id="GO:0008270">
    <property type="term" value="F:zinc ion binding"/>
    <property type="evidence" value="ECO:0007669"/>
    <property type="project" value="UniProtKB-KW"/>
</dbReference>
<dbReference type="PANTHER" id="PTHR13454">
    <property type="entry name" value="PROTEIN MCM10 HOMOLOG"/>
    <property type="match status" value="1"/>
</dbReference>
<feature type="compositionally biased region" description="Basic and acidic residues" evidence="12">
    <location>
        <begin position="430"/>
        <end position="445"/>
    </location>
</feature>
<dbReference type="InterPro" id="IPR012340">
    <property type="entry name" value="NA-bd_OB-fold"/>
</dbReference>
<feature type="compositionally biased region" description="Polar residues" evidence="12">
    <location>
        <begin position="398"/>
        <end position="418"/>
    </location>
</feature>
<dbReference type="GO" id="GO:0006270">
    <property type="term" value="P:DNA replication initiation"/>
    <property type="evidence" value="ECO:0007669"/>
    <property type="project" value="InterPro"/>
</dbReference>
<evidence type="ECO:0000256" key="8">
    <source>
        <dbReference type="ARBA" id="ARBA00022833"/>
    </source>
</evidence>
<dbReference type="Proteomes" id="UP000265100">
    <property type="component" value="Chromosome 17"/>
</dbReference>
<feature type="compositionally biased region" description="Polar residues" evidence="12">
    <location>
        <begin position="47"/>
        <end position="65"/>
    </location>
</feature>
<feature type="region of interest" description="Disordered" evidence="12">
    <location>
        <begin position="531"/>
        <end position="574"/>
    </location>
</feature>
<dbReference type="InterPro" id="IPR040184">
    <property type="entry name" value="Mcm10"/>
</dbReference>
<feature type="region of interest" description="Disordered" evidence="12">
    <location>
        <begin position="396"/>
        <end position="489"/>
    </location>
</feature>
<evidence type="ECO:0000256" key="10">
    <source>
        <dbReference type="ARBA" id="ARBA00023125"/>
    </source>
</evidence>
<keyword evidence="8" id="KW-0862">Zinc</keyword>
<keyword evidence="11" id="KW-0539">Nucleus</keyword>
<dbReference type="AlphaFoldDB" id="A0AAX7SPY3"/>
<evidence type="ECO:0000256" key="4">
    <source>
        <dbReference type="ARBA" id="ARBA00022705"/>
    </source>
</evidence>
<comment type="subcellular location">
    <subcellularLocation>
        <location evidence="1">Nucleus</location>
    </subcellularLocation>
</comment>
<keyword evidence="6" id="KW-0227">DNA damage</keyword>
<evidence type="ECO:0000256" key="11">
    <source>
        <dbReference type="ARBA" id="ARBA00023242"/>
    </source>
</evidence>
<dbReference type="FunFam" id="2.40.50.140:FF:000167">
    <property type="entry name" value="Minichromosome maintenance 10 replication initiation factor"/>
    <property type="match status" value="1"/>
</dbReference>
<accession>A0AAX7SPY3</accession>
<dbReference type="InterPro" id="IPR015408">
    <property type="entry name" value="Znf_Mcm10/DnaG"/>
</dbReference>
<dbReference type="PANTHER" id="PTHR13454:SF11">
    <property type="entry name" value="PROTEIN MCM10 HOMOLOG"/>
    <property type="match status" value="1"/>
</dbReference>
<comment type="similarity">
    <text evidence="2">Belongs to the MCM10 family.</text>
</comment>
<dbReference type="GO" id="GO:0003697">
    <property type="term" value="F:single-stranded DNA binding"/>
    <property type="evidence" value="ECO:0007669"/>
    <property type="project" value="InterPro"/>
</dbReference>
<evidence type="ECO:0000256" key="9">
    <source>
        <dbReference type="ARBA" id="ARBA00023054"/>
    </source>
</evidence>
<reference evidence="14" key="1">
    <citation type="submission" date="2018-05" db="EMBL/GenBank/DDBJ databases">
        <authorList>
            <person name="Datahose"/>
        </authorList>
    </citation>
    <scope>NUCLEOTIDE SEQUENCE</scope>
</reference>
<dbReference type="Gene3D" id="2.40.50.140">
    <property type="entry name" value="Nucleic acid-binding proteins"/>
    <property type="match status" value="1"/>
</dbReference>
<evidence type="ECO:0000259" key="13">
    <source>
        <dbReference type="SMART" id="SM01280"/>
    </source>
</evidence>
<dbReference type="Ensembl" id="ENSACLT00000071638.1">
    <property type="protein sequence ID" value="ENSACLP00000046609.1"/>
    <property type="gene ID" value="ENSACLG00000004528.2"/>
</dbReference>
<feature type="region of interest" description="Disordered" evidence="12">
    <location>
        <begin position="1"/>
        <end position="74"/>
    </location>
</feature>
<evidence type="ECO:0000256" key="5">
    <source>
        <dbReference type="ARBA" id="ARBA00022723"/>
    </source>
</evidence>
<dbReference type="GO" id="GO:0003688">
    <property type="term" value="F:DNA replication origin binding"/>
    <property type="evidence" value="ECO:0007669"/>
    <property type="project" value="TreeGrafter"/>
</dbReference>